<gene>
    <name evidence="3" type="ORF">C2845_PM04G11010</name>
</gene>
<feature type="transmembrane region" description="Helical" evidence="1">
    <location>
        <begin position="134"/>
        <end position="157"/>
    </location>
</feature>
<protein>
    <recommendedName>
        <fullName evidence="2">Ubiquitin-like domain-containing protein</fullName>
    </recommendedName>
</protein>
<dbReference type="OrthoDB" id="71310at2759"/>
<organism evidence="3 4">
    <name type="scientific">Panicum miliaceum</name>
    <name type="common">Proso millet</name>
    <name type="synonym">Broomcorn millet</name>
    <dbReference type="NCBI Taxonomy" id="4540"/>
    <lineage>
        <taxon>Eukaryota</taxon>
        <taxon>Viridiplantae</taxon>
        <taxon>Streptophyta</taxon>
        <taxon>Embryophyta</taxon>
        <taxon>Tracheophyta</taxon>
        <taxon>Spermatophyta</taxon>
        <taxon>Magnoliopsida</taxon>
        <taxon>Liliopsida</taxon>
        <taxon>Poales</taxon>
        <taxon>Poaceae</taxon>
        <taxon>PACMAD clade</taxon>
        <taxon>Panicoideae</taxon>
        <taxon>Panicodae</taxon>
        <taxon>Paniceae</taxon>
        <taxon>Panicinae</taxon>
        <taxon>Panicum</taxon>
        <taxon>Panicum sect. Panicum</taxon>
    </lineage>
</organism>
<dbReference type="PANTHER" id="PTHR13527">
    <property type="entry name" value="SAYSVFN DOMAIN-CONTAINING PROTEIN 1"/>
    <property type="match status" value="1"/>
</dbReference>
<dbReference type="Pfam" id="PF10260">
    <property type="entry name" value="SAYSvFN"/>
    <property type="match status" value="1"/>
</dbReference>
<dbReference type="PROSITE" id="PS50053">
    <property type="entry name" value="UBIQUITIN_2"/>
    <property type="match status" value="1"/>
</dbReference>
<sequence length="251" mass="28713">MAAASDEPETVEVTLRAVGPSRPTTLRLPPLLSVAELRRRIARDRRLAATEEGRLRLVLRGRTLPHQDDAQINLRDGDTLIVAVAPKPPAKHLREDDDDEEEEEELKFKIPQTTTWWKRKIFMFLRDKMRLPDIILMALFSLSMKAWIIIAMWFLFAPIAQKYGLGPLYILGTGFLIILLNLGRRQQGDVSAYSIFNEDFRELPGTLNADRIDRDIRAGNYQHTLQISEFANPKKSESAKTGSHRILFLLL</sequence>
<proteinExistence type="predicted"/>
<accession>A0A3L6QTU3</accession>
<dbReference type="InterPro" id="IPR039159">
    <property type="entry name" value="SAYSD1"/>
</dbReference>
<keyword evidence="1" id="KW-0472">Membrane</keyword>
<dbReference type="InterPro" id="IPR019387">
    <property type="entry name" value="SAYSvFN_dom"/>
</dbReference>
<keyword evidence="1" id="KW-1133">Transmembrane helix</keyword>
<name>A0A3L6QTU3_PANMI</name>
<dbReference type="PANTHER" id="PTHR13527:SF0">
    <property type="entry name" value="SAYSVFN DOMAIN-CONTAINING PROTEIN 1"/>
    <property type="match status" value="1"/>
</dbReference>
<feature type="domain" description="Ubiquitin-like" evidence="2">
    <location>
        <begin position="11"/>
        <end position="84"/>
    </location>
</feature>
<evidence type="ECO:0000256" key="1">
    <source>
        <dbReference type="SAM" id="Phobius"/>
    </source>
</evidence>
<dbReference type="AlphaFoldDB" id="A0A3L6QTU3"/>
<dbReference type="EMBL" id="PQIB02000011">
    <property type="protein sequence ID" value="RLM86135.1"/>
    <property type="molecule type" value="Genomic_DNA"/>
</dbReference>
<reference evidence="4" key="1">
    <citation type="journal article" date="2019" name="Nat. Commun.">
        <title>The genome of broomcorn millet.</title>
        <authorList>
            <person name="Zou C."/>
            <person name="Miki D."/>
            <person name="Li D."/>
            <person name="Tang Q."/>
            <person name="Xiao L."/>
            <person name="Rajput S."/>
            <person name="Deng P."/>
            <person name="Jia W."/>
            <person name="Huang R."/>
            <person name="Zhang M."/>
            <person name="Sun Y."/>
            <person name="Hu J."/>
            <person name="Fu X."/>
            <person name="Schnable P.S."/>
            <person name="Li F."/>
            <person name="Zhang H."/>
            <person name="Feng B."/>
            <person name="Zhu X."/>
            <person name="Liu R."/>
            <person name="Schnable J.C."/>
            <person name="Zhu J.-K."/>
            <person name="Zhang H."/>
        </authorList>
    </citation>
    <scope>NUCLEOTIDE SEQUENCE [LARGE SCALE GENOMIC DNA]</scope>
</reference>
<dbReference type="InterPro" id="IPR000626">
    <property type="entry name" value="Ubiquitin-like_dom"/>
</dbReference>
<evidence type="ECO:0000313" key="3">
    <source>
        <dbReference type="EMBL" id="RLM86135.1"/>
    </source>
</evidence>
<feature type="transmembrane region" description="Helical" evidence="1">
    <location>
        <begin position="163"/>
        <end position="182"/>
    </location>
</feature>
<evidence type="ECO:0000259" key="2">
    <source>
        <dbReference type="PROSITE" id="PS50053"/>
    </source>
</evidence>
<dbReference type="STRING" id="4540.A0A3L6QTU3"/>
<dbReference type="Proteomes" id="UP000275267">
    <property type="component" value="Unassembled WGS sequence"/>
</dbReference>
<evidence type="ECO:0000313" key="4">
    <source>
        <dbReference type="Proteomes" id="UP000275267"/>
    </source>
</evidence>
<keyword evidence="4" id="KW-1185">Reference proteome</keyword>
<keyword evidence="1" id="KW-0812">Transmembrane</keyword>
<comment type="caution">
    <text evidence="3">The sequence shown here is derived from an EMBL/GenBank/DDBJ whole genome shotgun (WGS) entry which is preliminary data.</text>
</comment>